<proteinExistence type="predicted"/>
<accession>A0A2J6R6V5</accession>
<feature type="compositionally biased region" description="Basic residues" evidence="1">
    <location>
        <begin position="32"/>
        <end position="48"/>
    </location>
</feature>
<feature type="compositionally biased region" description="Polar residues" evidence="1">
    <location>
        <begin position="74"/>
        <end position="92"/>
    </location>
</feature>
<evidence type="ECO:0000313" key="3">
    <source>
        <dbReference type="Proteomes" id="UP000235786"/>
    </source>
</evidence>
<dbReference type="AlphaFoldDB" id="A0A2J6R6V5"/>
<dbReference type="Proteomes" id="UP000235786">
    <property type="component" value="Unassembled WGS sequence"/>
</dbReference>
<evidence type="ECO:0000256" key="1">
    <source>
        <dbReference type="SAM" id="MobiDB-lite"/>
    </source>
</evidence>
<gene>
    <name evidence="2" type="ORF">L207DRAFT_638785</name>
</gene>
<feature type="region of interest" description="Disordered" evidence="1">
    <location>
        <begin position="1"/>
        <end position="94"/>
    </location>
</feature>
<feature type="compositionally biased region" description="Low complexity" evidence="1">
    <location>
        <begin position="20"/>
        <end position="30"/>
    </location>
</feature>
<dbReference type="OrthoDB" id="10314596at2759"/>
<keyword evidence="3" id="KW-1185">Reference proteome</keyword>
<name>A0A2J6R6V5_HYAVF</name>
<dbReference type="EMBL" id="KZ613954">
    <property type="protein sequence ID" value="PMD34248.1"/>
    <property type="molecule type" value="Genomic_DNA"/>
</dbReference>
<reference evidence="2 3" key="1">
    <citation type="submission" date="2016-04" db="EMBL/GenBank/DDBJ databases">
        <title>A degradative enzymes factory behind the ericoid mycorrhizal symbiosis.</title>
        <authorList>
            <consortium name="DOE Joint Genome Institute"/>
            <person name="Martino E."/>
            <person name="Morin E."/>
            <person name="Grelet G."/>
            <person name="Kuo A."/>
            <person name="Kohler A."/>
            <person name="Daghino S."/>
            <person name="Barry K."/>
            <person name="Choi C."/>
            <person name="Cichocki N."/>
            <person name="Clum A."/>
            <person name="Copeland A."/>
            <person name="Hainaut M."/>
            <person name="Haridas S."/>
            <person name="Labutti K."/>
            <person name="Lindquist E."/>
            <person name="Lipzen A."/>
            <person name="Khouja H.-R."/>
            <person name="Murat C."/>
            <person name="Ohm R."/>
            <person name="Olson A."/>
            <person name="Spatafora J."/>
            <person name="Veneault-Fourrey C."/>
            <person name="Henrissat B."/>
            <person name="Grigoriev I."/>
            <person name="Martin F."/>
            <person name="Perotto S."/>
        </authorList>
    </citation>
    <scope>NUCLEOTIDE SEQUENCE [LARGE SCALE GENOMIC DNA]</scope>
    <source>
        <strain evidence="2 3">F</strain>
    </source>
</reference>
<feature type="compositionally biased region" description="Low complexity" evidence="1">
    <location>
        <begin position="51"/>
        <end position="71"/>
    </location>
</feature>
<protein>
    <submittedName>
        <fullName evidence="2">Uncharacterized protein</fullName>
    </submittedName>
</protein>
<evidence type="ECO:0000313" key="2">
    <source>
        <dbReference type="EMBL" id="PMD34248.1"/>
    </source>
</evidence>
<sequence>MERQEDKNFPISKAPADNVSGSSLSEPEASSRARKNKKKRDAKKAKKSKGSDNGTTSSSPSATPSAAASPPQIKDSSQAASEMNQEQPTPISSDEARLATCQSIIEATQKKILYLRREQFNDIFAEFKQLCEISWGVTKGEILLIGYRDPARAVTLHTYISSFPTEIPTPGLPKTIEIVTKSVAEIFLILLDIITVFSSHETNNPRERVAARKSNEMMRNFYMGKEAEWKRFDVQISGLESTISRFEKEIELIKRGKKWDIEAQKKMLQTEKERTEKVIREMMKEREKCDAMGCPCVEKERLGNLLLPGLGTKARDDNDRQKISEILNGKEPWKEQNAEAFLEDFKKRHFGKNGWACTRTVL</sequence>
<organism evidence="2 3">
    <name type="scientific">Hyaloscypha variabilis (strain UAMH 11265 / GT02V1 / F)</name>
    <name type="common">Meliniomyces variabilis</name>
    <dbReference type="NCBI Taxonomy" id="1149755"/>
    <lineage>
        <taxon>Eukaryota</taxon>
        <taxon>Fungi</taxon>
        <taxon>Dikarya</taxon>
        <taxon>Ascomycota</taxon>
        <taxon>Pezizomycotina</taxon>
        <taxon>Leotiomycetes</taxon>
        <taxon>Helotiales</taxon>
        <taxon>Hyaloscyphaceae</taxon>
        <taxon>Hyaloscypha</taxon>
        <taxon>Hyaloscypha variabilis</taxon>
    </lineage>
</organism>